<evidence type="ECO:0000313" key="4">
    <source>
        <dbReference type="EMBL" id="EAV43460.1"/>
    </source>
</evidence>
<feature type="transmembrane region" description="Helical" evidence="1">
    <location>
        <begin position="161"/>
        <end position="181"/>
    </location>
</feature>
<dbReference type="GO" id="GO:0016020">
    <property type="term" value="C:membrane"/>
    <property type="evidence" value="ECO:0007669"/>
    <property type="project" value="TreeGrafter"/>
</dbReference>
<feature type="transmembrane region" description="Helical" evidence="1">
    <location>
        <begin position="310"/>
        <end position="330"/>
    </location>
</feature>
<proteinExistence type="predicted"/>
<feature type="transmembrane region" description="Helical" evidence="1">
    <location>
        <begin position="34"/>
        <end position="51"/>
    </location>
</feature>
<dbReference type="GO" id="GO:0009103">
    <property type="term" value="P:lipopolysaccharide biosynthetic process"/>
    <property type="evidence" value="ECO:0007669"/>
    <property type="project" value="TreeGrafter"/>
</dbReference>
<feature type="transmembrane region" description="Helical" evidence="1">
    <location>
        <begin position="351"/>
        <end position="373"/>
    </location>
</feature>
<feature type="domain" description="SGNH" evidence="3">
    <location>
        <begin position="420"/>
        <end position="626"/>
    </location>
</feature>
<dbReference type="eggNOG" id="COG1835">
    <property type="taxonomic scope" value="Bacteria"/>
</dbReference>
<reference evidence="4 5" key="1">
    <citation type="submission" date="2006-05" db="EMBL/GenBank/DDBJ databases">
        <authorList>
            <person name="King G."/>
            <person name="Ferriera S."/>
            <person name="Johnson J."/>
            <person name="Kravitz S."/>
            <person name="Beeson K."/>
            <person name="Sutton G."/>
            <person name="Rogers Y.-H."/>
            <person name="Friedman R."/>
            <person name="Frazier M."/>
            <person name="Venter J.C."/>
        </authorList>
    </citation>
    <scope>NUCLEOTIDE SEQUENCE [LARGE SCALE GENOMIC DNA]</scope>
    <source>
        <strain evidence="5">ATCC 25650 / DSM 13394 / JCM 20685 / NBRC 16684 / NCIMB 2208 / IAM 12614 / B1</strain>
    </source>
</reference>
<keyword evidence="1" id="KW-1133">Transmembrane helix</keyword>
<feature type="transmembrane region" description="Helical" evidence="1">
    <location>
        <begin position="224"/>
        <end position="242"/>
    </location>
</feature>
<dbReference type="Pfam" id="PF19040">
    <property type="entry name" value="SGNH"/>
    <property type="match status" value="1"/>
</dbReference>
<feature type="transmembrane region" description="Helical" evidence="1">
    <location>
        <begin position="248"/>
        <end position="266"/>
    </location>
</feature>
<feature type="transmembrane region" description="Helical" evidence="1">
    <location>
        <begin position="12"/>
        <end position="28"/>
    </location>
</feature>
<dbReference type="InterPro" id="IPR002656">
    <property type="entry name" value="Acyl_transf_3_dom"/>
</dbReference>
<dbReference type="GO" id="GO:0016747">
    <property type="term" value="F:acyltransferase activity, transferring groups other than amino-acyl groups"/>
    <property type="evidence" value="ECO:0007669"/>
    <property type="project" value="InterPro"/>
</dbReference>
<dbReference type="PANTHER" id="PTHR23028:SF53">
    <property type="entry name" value="ACYL_TRANSF_3 DOMAIN-CONTAINING PROTEIN"/>
    <property type="match status" value="1"/>
</dbReference>
<dbReference type="Pfam" id="PF01757">
    <property type="entry name" value="Acyl_transf_3"/>
    <property type="match status" value="1"/>
</dbReference>
<name>A0NU58_ROSAI</name>
<dbReference type="InterPro" id="IPR050879">
    <property type="entry name" value="Acyltransferase_3"/>
</dbReference>
<evidence type="ECO:0000259" key="2">
    <source>
        <dbReference type="Pfam" id="PF01757"/>
    </source>
</evidence>
<dbReference type="Proteomes" id="UP000004848">
    <property type="component" value="Unassembled WGS sequence"/>
</dbReference>
<organism evidence="4 5">
    <name type="scientific">Roseibium aggregatum (strain ATCC 25650 / DSM 13394 / JCM 20685 / NBRC 16684 / NCIMB 2208 / IAM 12614 / B1)</name>
    <name type="common">Stappia aggregata</name>
    <dbReference type="NCBI Taxonomy" id="384765"/>
    <lineage>
        <taxon>Bacteria</taxon>
        <taxon>Pseudomonadati</taxon>
        <taxon>Pseudomonadota</taxon>
        <taxon>Alphaproteobacteria</taxon>
        <taxon>Hyphomicrobiales</taxon>
        <taxon>Stappiaceae</taxon>
        <taxon>Roseibium</taxon>
    </lineage>
</organism>
<feature type="domain" description="Acyltransferase 3" evidence="2">
    <location>
        <begin position="5"/>
        <end position="330"/>
    </location>
</feature>
<feature type="transmembrane region" description="Helical" evidence="1">
    <location>
        <begin position="278"/>
        <end position="295"/>
    </location>
</feature>
<gene>
    <name evidence="4" type="ORF">SIAM614_02246</name>
</gene>
<comment type="caution">
    <text evidence="4">The sequence shown here is derived from an EMBL/GenBank/DDBJ whole genome shotgun (WGS) entry which is preliminary data.</text>
</comment>
<dbReference type="AlphaFoldDB" id="A0NU58"/>
<feature type="transmembrane region" description="Helical" evidence="1">
    <location>
        <begin position="96"/>
        <end position="116"/>
    </location>
</feature>
<evidence type="ECO:0000313" key="5">
    <source>
        <dbReference type="Proteomes" id="UP000004848"/>
    </source>
</evidence>
<keyword evidence="1" id="KW-0812">Transmembrane</keyword>
<feature type="transmembrane region" description="Helical" evidence="1">
    <location>
        <begin position="193"/>
        <end position="212"/>
    </location>
</feature>
<feature type="transmembrane region" description="Helical" evidence="1">
    <location>
        <begin position="72"/>
        <end position="90"/>
    </location>
</feature>
<dbReference type="OrthoDB" id="9796461at2"/>
<evidence type="ECO:0000259" key="3">
    <source>
        <dbReference type="Pfam" id="PF19040"/>
    </source>
</evidence>
<protein>
    <submittedName>
        <fullName evidence="4">Putative putative membrane-located cell surface saccharide saccharide acetylase</fullName>
    </submittedName>
</protein>
<accession>A0NU58</accession>
<evidence type="ECO:0000256" key="1">
    <source>
        <dbReference type="SAM" id="Phobius"/>
    </source>
</evidence>
<sequence>MQYRAEIDGLRAIAVVSVVLFHAGFSWIRGGYVGVDVFFVISGFLITLLSLERHSQKKFNIVDFFERRARRILPALFCVCIATTIASLFILDPLQITQFFESLTATFLFISNFFFLSKSGYFDTAAEFKPLLHTWSLGTEEQYYILFPFALLFLTKLPKKISLIILVSAFVFSISSAEILVELKYKDEAFYLLPFRIWQMLIGASCAVLIRYNKFAFASCMLRNTASAIGLALILVAVLTFNNNTPSPGAHALIPTIGAALVILFAGDDNLSGRLLGSRYCVFVGLMSYSLYLWHQPVLALARVNTDGELSVSTIILLLLALLPLSYLTWRFIESPFRSKNKIPKNVFVPACSAMTAVFIIIGVAGTATNGFLQHVYPQSLANTYAMILDAVDYDFDKSMQDNNDCIFWTESITSQFIDRFKACEVKNGKALVVLGDSHGKNLYNIVAQAKLRKFVVGLVQGGCRPHDKIKSCQYETFKNFARTNNNKIDLIIFHQSGSHLISNLKEIEGSNFSKNIRIQISKERIKYNFYYLNNVFKETEINTLWVGPFTEFRKDPMKSIKQNEKPVLETYTRQMTNDIDTFISSISIPSGIDYLSFNELFQLPDPIIKNGCFFFRDKDHLSRCAESYFASEIIGKPHFFSKSRFPFEQM</sequence>
<dbReference type="InterPro" id="IPR043968">
    <property type="entry name" value="SGNH"/>
</dbReference>
<dbReference type="RefSeq" id="WP_006935249.1">
    <property type="nucleotide sequence ID" value="NZ_AAUW01000009.1"/>
</dbReference>
<keyword evidence="1" id="KW-0472">Membrane</keyword>
<dbReference type="GeneID" id="68850209"/>
<dbReference type="EMBL" id="AAUW01000009">
    <property type="protein sequence ID" value="EAV43460.1"/>
    <property type="molecule type" value="Genomic_DNA"/>
</dbReference>
<dbReference type="PANTHER" id="PTHR23028">
    <property type="entry name" value="ACETYLTRANSFERASE"/>
    <property type="match status" value="1"/>
</dbReference>